<protein>
    <submittedName>
        <fullName evidence="1">Uncharacterized protein</fullName>
    </submittedName>
</protein>
<comment type="caution">
    <text evidence="1">The sequence shown here is derived from an EMBL/GenBank/DDBJ whole genome shotgun (WGS) entry which is preliminary data.</text>
</comment>
<evidence type="ECO:0000313" key="2">
    <source>
        <dbReference type="Proteomes" id="UP000807115"/>
    </source>
</evidence>
<dbReference type="AlphaFoldDB" id="A0A921QW96"/>
<proteinExistence type="predicted"/>
<gene>
    <name evidence="1" type="ORF">BDA96_05G065200</name>
</gene>
<dbReference type="Proteomes" id="UP000807115">
    <property type="component" value="Chromosome 5"/>
</dbReference>
<reference evidence="1" key="2">
    <citation type="submission" date="2020-10" db="EMBL/GenBank/DDBJ databases">
        <authorList>
            <person name="Cooper E.A."/>
            <person name="Brenton Z.W."/>
            <person name="Flinn B.S."/>
            <person name="Jenkins J."/>
            <person name="Shu S."/>
            <person name="Flowers D."/>
            <person name="Luo F."/>
            <person name="Wang Y."/>
            <person name="Xia P."/>
            <person name="Barry K."/>
            <person name="Daum C."/>
            <person name="Lipzen A."/>
            <person name="Yoshinaga Y."/>
            <person name="Schmutz J."/>
            <person name="Saski C."/>
            <person name="Vermerris W."/>
            <person name="Kresovich S."/>
        </authorList>
    </citation>
    <scope>NUCLEOTIDE SEQUENCE</scope>
</reference>
<sequence>MCSRVRRSCVVWGGSSVVDDACTRVLIVCTYSSVYASMFTCNNIFCHGILHSLFA</sequence>
<evidence type="ECO:0000313" key="1">
    <source>
        <dbReference type="EMBL" id="KAG0529051.1"/>
    </source>
</evidence>
<accession>A0A921QW96</accession>
<reference evidence="1" key="1">
    <citation type="journal article" date="2019" name="BMC Genomics">
        <title>A new reference genome for Sorghum bicolor reveals high levels of sequence similarity between sweet and grain genotypes: implications for the genetics of sugar metabolism.</title>
        <authorList>
            <person name="Cooper E.A."/>
            <person name="Brenton Z.W."/>
            <person name="Flinn B.S."/>
            <person name="Jenkins J."/>
            <person name="Shu S."/>
            <person name="Flowers D."/>
            <person name="Luo F."/>
            <person name="Wang Y."/>
            <person name="Xia P."/>
            <person name="Barry K."/>
            <person name="Daum C."/>
            <person name="Lipzen A."/>
            <person name="Yoshinaga Y."/>
            <person name="Schmutz J."/>
            <person name="Saski C."/>
            <person name="Vermerris W."/>
            <person name="Kresovich S."/>
        </authorList>
    </citation>
    <scope>NUCLEOTIDE SEQUENCE</scope>
</reference>
<name>A0A921QW96_SORBI</name>
<dbReference type="EMBL" id="CM027684">
    <property type="protein sequence ID" value="KAG0529051.1"/>
    <property type="molecule type" value="Genomic_DNA"/>
</dbReference>
<organism evidence="1 2">
    <name type="scientific">Sorghum bicolor</name>
    <name type="common">Sorghum</name>
    <name type="synonym">Sorghum vulgare</name>
    <dbReference type="NCBI Taxonomy" id="4558"/>
    <lineage>
        <taxon>Eukaryota</taxon>
        <taxon>Viridiplantae</taxon>
        <taxon>Streptophyta</taxon>
        <taxon>Embryophyta</taxon>
        <taxon>Tracheophyta</taxon>
        <taxon>Spermatophyta</taxon>
        <taxon>Magnoliopsida</taxon>
        <taxon>Liliopsida</taxon>
        <taxon>Poales</taxon>
        <taxon>Poaceae</taxon>
        <taxon>PACMAD clade</taxon>
        <taxon>Panicoideae</taxon>
        <taxon>Andropogonodae</taxon>
        <taxon>Andropogoneae</taxon>
        <taxon>Sorghinae</taxon>
        <taxon>Sorghum</taxon>
    </lineage>
</organism>